<gene>
    <name evidence="9" type="ORF">V5N11_024939</name>
</gene>
<keyword evidence="4 8" id="KW-1133">Transmembrane helix</keyword>
<evidence type="ECO:0000256" key="1">
    <source>
        <dbReference type="ARBA" id="ARBA00004141"/>
    </source>
</evidence>
<feature type="transmembrane region" description="Helical" evidence="8">
    <location>
        <begin position="63"/>
        <end position="84"/>
    </location>
</feature>
<dbReference type="Proteomes" id="UP001558713">
    <property type="component" value="Unassembled WGS sequence"/>
</dbReference>
<evidence type="ECO:0000313" key="10">
    <source>
        <dbReference type="Proteomes" id="UP001558713"/>
    </source>
</evidence>
<comment type="function">
    <text evidence="6">Involved in the retrieval of endoplasmic reticulum membrane proteins from the early Golgi compartment.</text>
</comment>
<evidence type="ECO:0000256" key="5">
    <source>
        <dbReference type="ARBA" id="ARBA00023136"/>
    </source>
</evidence>
<evidence type="ECO:0000313" key="9">
    <source>
        <dbReference type="EMBL" id="KAL1213531.1"/>
    </source>
</evidence>
<feature type="region of interest" description="Disordered" evidence="7">
    <location>
        <begin position="182"/>
        <end position="205"/>
    </location>
</feature>
<evidence type="ECO:0000256" key="8">
    <source>
        <dbReference type="SAM" id="Phobius"/>
    </source>
</evidence>
<dbReference type="GO" id="GO:0005737">
    <property type="term" value="C:cytoplasm"/>
    <property type="evidence" value="ECO:0007669"/>
    <property type="project" value="UniProtKB-ARBA"/>
</dbReference>
<name>A0ABD1B509_CARAN</name>
<dbReference type="EMBL" id="JBANAX010000337">
    <property type="protein sequence ID" value="KAL1213531.1"/>
    <property type="molecule type" value="Genomic_DNA"/>
</dbReference>
<dbReference type="GO" id="GO:0016020">
    <property type="term" value="C:membrane"/>
    <property type="evidence" value="ECO:0007669"/>
    <property type="project" value="UniProtKB-SubCell"/>
</dbReference>
<accession>A0ABD1B509</accession>
<reference evidence="9 10" key="1">
    <citation type="submission" date="2024-04" db="EMBL/GenBank/DDBJ databases">
        <title>Genome assembly C_amara_ONT_v2.</title>
        <authorList>
            <person name="Yant L."/>
            <person name="Moore C."/>
            <person name="Slenker M."/>
        </authorList>
    </citation>
    <scope>NUCLEOTIDE SEQUENCE [LARGE SCALE GENOMIC DNA]</scope>
    <source>
        <tissue evidence="9">Leaf</tissue>
    </source>
</reference>
<dbReference type="Pfam" id="PF03248">
    <property type="entry name" value="Rer1"/>
    <property type="match status" value="1"/>
</dbReference>
<dbReference type="PANTHER" id="PTHR10743">
    <property type="entry name" value="PROTEIN RER1"/>
    <property type="match status" value="1"/>
</dbReference>
<evidence type="ECO:0000256" key="7">
    <source>
        <dbReference type="SAM" id="MobiDB-lite"/>
    </source>
</evidence>
<evidence type="ECO:0000256" key="3">
    <source>
        <dbReference type="ARBA" id="ARBA00022692"/>
    </source>
</evidence>
<sequence length="205" mass="24243">MEDEPGSENEGDTMVASPLAKWRIEFSRSFQNHLDRSAPHLIRRWLVTLVAGVIYIYRVYYVYGFFVISYGLATYILNLLIGFLSPKVDPEIEALDPTSLPRDDSDEFKPFVRRLPEFKFWYAATKAFVVAFVMTFFSFLDVPVFWPILLCYWLFLYFLTMKRQIVHMFKYRYFPFDIRKKKRHGGNDKPSSSNALERDEKPAPM</sequence>
<keyword evidence="5 6" id="KW-0472">Membrane</keyword>
<feature type="compositionally biased region" description="Basic and acidic residues" evidence="7">
    <location>
        <begin position="196"/>
        <end position="205"/>
    </location>
</feature>
<proteinExistence type="inferred from homology"/>
<evidence type="ECO:0000256" key="6">
    <source>
        <dbReference type="PIRNR" id="PIRNR016013"/>
    </source>
</evidence>
<keyword evidence="3 8" id="KW-0812">Transmembrane</keyword>
<comment type="caution">
    <text evidence="9">The sequence shown here is derived from an EMBL/GenBank/DDBJ whole genome shotgun (WGS) entry which is preliminary data.</text>
</comment>
<feature type="transmembrane region" description="Helical" evidence="8">
    <location>
        <begin position="120"/>
        <end position="138"/>
    </location>
</feature>
<protein>
    <recommendedName>
        <fullName evidence="6">Protein RER1</fullName>
    </recommendedName>
</protein>
<dbReference type="PANTHER" id="PTHR10743:SF0">
    <property type="entry name" value="PROTEIN RER1"/>
    <property type="match status" value="1"/>
</dbReference>
<organism evidence="9 10">
    <name type="scientific">Cardamine amara subsp. amara</name>
    <dbReference type="NCBI Taxonomy" id="228776"/>
    <lineage>
        <taxon>Eukaryota</taxon>
        <taxon>Viridiplantae</taxon>
        <taxon>Streptophyta</taxon>
        <taxon>Embryophyta</taxon>
        <taxon>Tracheophyta</taxon>
        <taxon>Spermatophyta</taxon>
        <taxon>Magnoliopsida</taxon>
        <taxon>eudicotyledons</taxon>
        <taxon>Gunneridae</taxon>
        <taxon>Pentapetalae</taxon>
        <taxon>rosids</taxon>
        <taxon>malvids</taxon>
        <taxon>Brassicales</taxon>
        <taxon>Brassicaceae</taxon>
        <taxon>Cardamineae</taxon>
        <taxon>Cardamine</taxon>
    </lineage>
</organism>
<feature type="transmembrane region" description="Helical" evidence="8">
    <location>
        <begin position="144"/>
        <end position="160"/>
    </location>
</feature>
<comment type="similarity">
    <text evidence="2 6">Belongs to the RER1 family.</text>
</comment>
<comment type="subcellular location">
    <subcellularLocation>
        <location evidence="1">Membrane</location>
        <topology evidence="1">Multi-pass membrane protein</topology>
    </subcellularLocation>
</comment>
<dbReference type="AlphaFoldDB" id="A0ABD1B509"/>
<keyword evidence="10" id="KW-1185">Reference proteome</keyword>
<dbReference type="PIRSF" id="PIRSF016013">
    <property type="entry name" value="AtER_Rer1p"/>
    <property type="match status" value="1"/>
</dbReference>
<dbReference type="InterPro" id="IPR004932">
    <property type="entry name" value="Rer1"/>
</dbReference>
<evidence type="ECO:0000256" key="2">
    <source>
        <dbReference type="ARBA" id="ARBA00006070"/>
    </source>
</evidence>
<evidence type="ECO:0000256" key="4">
    <source>
        <dbReference type="ARBA" id="ARBA00022989"/>
    </source>
</evidence>